<name>A0A9W7XFB6_9FUNG</name>
<dbReference type="AlphaFoldDB" id="A0A9W7XFB6"/>
<feature type="non-terminal residue" evidence="5">
    <location>
        <position position="145"/>
    </location>
</feature>
<evidence type="ECO:0008006" key="7">
    <source>
        <dbReference type="Google" id="ProtNLM"/>
    </source>
</evidence>
<comment type="caution">
    <text evidence="5">The sequence shown here is derived from an EMBL/GenBank/DDBJ whole genome shotgun (WGS) entry which is preliminary data.</text>
</comment>
<reference evidence="5" key="1">
    <citation type="submission" date="2022-07" db="EMBL/GenBank/DDBJ databases">
        <title>Phylogenomic reconstructions and comparative analyses of Kickxellomycotina fungi.</title>
        <authorList>
            <person name="Reynolds N.K."/>
            <person name="Stajich J.E."/>
            <person name="Barry K."/>
            <person name="Grigoriev I.V."/>
            <person name="Crous P."/>
            <person name="Smith M.E."/>
        </authorList>
    </citation>
    <scope>NUCLEOTIDE SEQUENCE</scope>
    <source>
        <strain evidence="5">NBRC 105413</strain>
    </source>
</reference>
<dbReference type="PANTHER" id="PTHR10509">
    <property type="entry name" value="O-METHYLTRANSFERASE-RELATED"/>
    <property type="match status" value="1"/>
</dbReference>
<evidence type="ECO:0000313" key="5">
    <source>
        <dbReference type="EMBL" id="KAJ1641673.1"/>
    </source>
</evidence>
<keyword evidence="6" id="KW-1185">Reference proteome</keyword>
<sequence length="145" mass="16369">MPVVGLDISKEFTAIARSNFERAEVSDYIEITVGDARKNIAKLEGQQFEVVLINADKPSYKIYYDTILEKNLLSKGGLIIIDNTALWKGTEFFGKPVDNAETEAIMNLSFGDISKEQLGRALHDFNEYIRKDPRTEVVMFPIFTG</sequence>
<dbReference type="GO" id="GO:0032259">
    <property type="term" value="P:methylation"/>
    <property type="evidence" value="ECO:0007669"/>
    <property type="project" value="UniProtKB-KW"/>
</dbReference>
<keyword evidence="1" id="KW-0489">Methyltransferase</keyword>
<keyword evidence="2" id="KW-0808">Transferase</keyword>
<evidence type="ECO:0000256" key="4">
    <source>
        <dbReference type="ARBA" id="ARBA00023453"/>
    </source>
</evidence>
<dbReference type="GO" id="GO:0008757">
    <property type="term" value="F:S-adenosylmethionine-dependent methyltransferase activity"/>
    <property type="evidence" value="ECO:0007669"/>
    <property type="project" value="TreeGrafter"/>
</dbReference>
<dbReference type="InterPro" id="IPR050362">
    <property type="entry name" value="Cation-dep_OMT"/>
</dbReference>
<dbReference type="EMBL" id="JANBOH010000751">
    <property type="protein sequence ID" value="KAJ1641673.1"/>
    <property type="molecule type" value="Genomic_DNA"/>
</dbReference>
<dbReference type="Gene3D" id="3.40.50.150">
    <property type="entry name" value="Vaccinia Virus protein VP39"/>
    <property type="match status" value="1"/>
</dbReference>
<keyword evidence="3" id="KW-0949">S-adenosyl-L-methionine</keyword>
<dbReference type="CDD" id="cd02440">
    <property type="entry name" value="AdoMet_MTases"/>
    <property type="match status" value="1"/>
</dbReference>
<dbReference type="Proteomes" id="UP001145021">
    <property type="component" value="Unassembled WGS sequence"/>
</dbReference>
<organism evidence="5 6">
    <name type="scientific">Coemansia asiatica</name>
    <dbReference type="NCBI Taxonomy" id="1052880"/>
    <lineage>
        <taxon>Eukaryota</taxon>
        <taxon>Fungi</taxon>
        <taxon>Fungi incertae sedis</taxon>
        <taxon>Zoopagomycota</taxon>
        <taxon>Kickxellomycotina</taxon>
        <taxon>Kickxellomycetes</taxon>
        <taxon>Kickxellales</taxon>
        <taxon>Kickxellaceae</taxon>
        <taxon>Coemansia</taxon>
    </lineage>
</organism>
<dbReference type="PROSITE" id="PS51682">
    <property type="entry name" value="SAM_OMT_I"/>
    <property type="match status" value="1"/>
</dbReference>
<dbReference type="Pfam" id="PF01596">
    <property type="entry name" value="Methyltransf_3"/>
    <property type="match status" value="1"/>
</dbReference>
<evidence type="ECO:0000256" key="2">
    <source>
        <dbReference type="ARBA" id="ARBA00022679"/>
    </source>
</evidence>
<evidence type="ECO:0000256" key="3">
    <source>
        <dbReference type="ARBA" id="ARBA00022691"/>
    </source>
</evidence>
<dbReference type="InterPro" id="IPR029063">
    <property type="entry name" value="SAM-dependent_MTases_sf"/>
</dbReference>
<evidence type="ECO:0000313" key="6">
    <source>
        <dbReference type="Proteomes" id="UP001145021"/>
    </source>
</evidence>
<comment type="similarity">
    <text evidence="4">Belongs to the class I-like SAM-binding methyltransferase superfamily. Cation-dependent O-methyltransferase family.</text>
</comment>
<dbReference type="InterPro" id="IPR002935">
    <property type="entry name" value="SAM_O-MeTrfase"/>
</dbReference>
<evidence type="ECO:0000256" key="1">
    <source>
        <dbReference type="ARBA" id="ARBA00022603"/>
    </source>
</evidence>
<dbReference type="GO" id="GO:0008171">
    <property type="term" value="F:O-methyltransferase activity"/>
    <property type="evidence" value="ECO:0007669"/>
    <property type="project" value="InterPro"/>
</dbReference>
<proteinExistence type="inferred from homology"/>
<dbReference type="PANTHER" id="PTHR10509:SF14">
    <property type="entry name" value="CAFFEOYL-COA O-METHYLTRANSFERASE 3-RELATED"/>
    <property type="match status" value="1"/>
</dbReference>
<accession>A0A9W7XFB6</accession>
<protein>
    <recommendedName>
        <fullName evidence="7">Caffeoyl-CoA O-methyltransferase</fullName>
    </recommendedName>
</protein>
<gene>
    <name evidence="5" type="ORF">LPJ64_006381</name>
</gene>
<dbReference type="SUPFAM" id="SSF53335">
    <property type="entry name" value="S-adenosyl-L-methionine-dependent methyltransferases"/>
    <property type="match status" value="1"/>
</dbReference>